<sequence length="267" mass="28963">MRWTGLLGLLLTGTPLLAADVAGSADLAVLARYPQAEIVDYRQASVSERIYPQDSLRRISGKLRMASQVSAAGQLTVVTYQLPDTHSGIEAFTQSRRAVLDDGAELLFWCEGRECGSSSLWANAVFGKAKLYGPEGQQAYLLARLPQAGDSLLALYGVTRGNGRSYLHAEQLEPSAPLGELLPNAATLLRQLRDSGELRLPRLPDEPSAEWSALLAELMRLDSTLRVSLAGRAGGAWREALIAERIGARRLELDDSAEAGLLIRLLR</sequence>
<name>A0A8E2QCB3_9GAMM</name>
<reference evidence="2 3" key="1">
    <citation type="submission" date="2018-01" db="EMBL/GenBank/DDBJ databases">
        <title>Denitrification phenotypes of diverse strains of Pseudomonas stutzeri.</title>
        <authorList>
            <person name="Milligan D.A."/>
            <person name="Bergaust L."/>
            <person name="Bakken L.R."/>
            <person name="Frostegard A."/>
        </authorList>
    </citation>
    <scope>NUCLEOTIDE SEQUENCE [LARGE SCALE GENOMIC DNA]</scope>
    <source>
        <strain evidence="2 3">DSM 50238</strain>
    </source>
</reference>
<keyword evidence="3" id="KW-1185">Reference proteome</keyword>
<evidence type="ECO:0000256" key="1">
    <source>
        <dbReference type="SAM" id="SignalP"/>
    </source>
</evidence>
<dbReference type="InterPro" id="IPR032608">
    <property type="entry name" value="DUF4892"/>
</dbReference>
<dbReference type="AlphaFoldDB" id="A0A8E2QCB3"/>
<proteinExistence type="predicted"/>
<comment type="caution">
    <text evidence="2">The sequence shown here is derived from an EMBL/GenBank/DDBJ whole genome shotgun (WGS) entry which is preliminary data.</text>
</comment>
<dbReference type="RefSeq" id="WP_102829300.1">
    <property type="nucleotide sequence ID" value="NZ_CP065721.1"/>
</dbReference>
<evidence type="ECO:0000313" key="3">
    <source>
        <dbReference type="Proteomes" id="UP000235881"/>
    </source>
</evidence>
<evidence type="ECO:0000313" key="2">
    <source>
        <dbReference type="EMBL" id="PNF75545.1"/>
    </source>
</evidence>
<dbReference type="Pfam" id="PF16234">
    <property type="entry name" value="DUF4892"/>
    <property type="match status" value="1"/>
</dbReference>
<dbReference type="Proteomes" id="UP000235881">
    <property type="component" value="Unassembled WGS sequence"/>
</dbReference>
<organism evidence="2 3">
    <name type="scientific">Stutzerimonas degradans</name>
    <dbReference type="NCBI Taxonomy" id="2968968"/>
    <lineage>
        <taxon>Bacteria</taxon>
        <taxon>Pseudomonadati</taxon>
        <taxon>Pseudomonadota</taxon>
        <taxon>Gammaproteobacteria</taxon>
        <taxon>Pseudomonadales</taxon>
        <taxon>Pseudomonadaceae</taxon>
        <taxon>Stutzerimonas</taxon>
    </lineage>
</organism>
<feature type="chain" id="PRO_5034171878" evidence="1">
    <location>
        <begin position="19"/>
        <end position="267"/>
    </location>
</feature>
<gene>
    <name evidence="2" type="ORF">CXK95_16030</name>
</gene>
<feature type="signal peptide" evidence="1">
    <location>
        <begin position="1"/>
        <end position="18"/>
    </location>
</feature>
<accession>A0A8E2QCB3</accession>
<dbReference type="EMBL" id="POUK01000006">
    <property type="protein sequence ID" value="PNF75545.1"/>
    <property type="molecule type" value="Genomic_DNA"/>
</dbReference>
<keyword evidence="1" id="KW-0732">Signal</keyword>
<protein>
    <submittedName>
        <fullName evidence="2">DUF4892 domain-containing protein</fullName>
    </submittedName>
</protein>